<evidence type="ECO:0000256" key="1">
    <source>
        <dbReference type="ARBA" id="ARBA00004141"/>
    </source>
</evidence>
<feature type="transmembrane region" description="Helical" evidence="6">
    <location>
        <begin position="462"/>
        <end position="478"/>
    </location>
</feature>
<feature type="transmembrane region" description="Helical" evidence="6">
    <location>
        <begin position="420"/>
        <end position="442"/>
    </location>
</feature>
<dbReference type="OrthoDB" id="9762947at2"/>
<evidence type="ECO:0000256" key="3">
    <source>
        <dbReference type="ARBA" id="ARBA00022692"/>
    </source>
</evidence>
<accession>A0A1H6AK86</accession>
<dbReference type="Proteomes" id="UP000236737">
    <property type="component" value="Unassembled WGS sequence"/>
</dbReference>
<evidence type="ECO:0000313" key="8">
    <source>
        <dbReference type="EMBL" id="SEG48156.1"/>
    </source>
</evidence>
<dbReference type="InterPro" id="IPR029485">
    <property type="entry name" value="CAT_C"/>
</dbReference>
<evidence type="ECO:0000256" key="5">
    <source>
        <dbReference type="ARBA" id="ARBA00023136"/>
    </source>
</evidence>
<feature type="transmembrane region" description="Helical" evidence="6">
    <location>
        <begin position="302"/>
        <end position="326"/>
    </location>
</feature>
<proteinExistence type="predicted"/>
<dbReference type="Gene3D" id="1.20.1740.10">
    <property type="entry name" value="Amino acid/polyamine transporter I"/>
    <property type="match status" value="1"/>
</dbReference>
<dbReference type="EMBL" id="FNVP01000016">
    <property type="protein sequence ID" value="SEG48156.1"/>
    <property type="molecule type" value="Genomic_DNA"/>
</dbReference>
<evidence type="ECO:0000256" key="6">
    <source>
        <dbReference type="SAM" id="Phobius"/>
    </source>
</evidence>
<gene>
    <name evidence="8" type="ORF">SAMN04488130_11632</name>
</gene>
<feature type="transmembrane region" description="Helical" evidence="6">
    <location>
        <begin position="570"/>
        <end position="586"/>
    </location>
</feature>
<feature type="transmembrane region" description="Helical" evidence="6">
    <location>
        <begin position="39"/>
        <end position="60"/>
    </location>
</feature>
<evidence type="ECO:0000259" key="7">
    <source>
        <dbReference type="Pfam" id="PF13906"/>
    </source>
</evidence>
<name>A0A1H6AK86_9FLAO</name>
<feature type="transmembrane region" description="Helical" evidence="6">
    <location>
        <begin position="396"/>
        <end position="414"/>
    </location>
</feature>
<dbReference type="AlphaFoldDB" id="A0A1H6AK86"/>
<feature type="transmembrane region" description="Helical" evidence="6">
    <location>
        <begin position="199"/>
        <end position="219"/>
    </location>
</feature>
<feature type="transmembrane region" description="Helical" evidence="6">
    <location>
        <begin position="613"/>
        <end position="631"/>
    </location>
</feature>
<keyword evidence="2" id="KW-0813">Transport</keyword>
<feature type="transmembrane region" description="Helical" evidence="6">
    <location>
        <begin position="263"/>
        <end position="281"/>
    </location>
</feature>
<dbReference type="Pfam" id="PF13906">
    <property type="entry name" value="AA_permease_C"/>
    <property type="match status" value="1"/>
</dbReference>
<dbReference type="InterPro" id="IPR002293">
    <property type="entry name" value="AA/rel_permease1"/>
</dbReference>
<dbReference type="GO" id="GO:0016020">
    <property type="term" value="C:membrane"/>
    <property type="evidence" value="ECO:0007669"/>
    <property type="project" value="UniProtKB-SubCell"/>
</dbReference>
<dbReference type="PANTHER" id="PTHR43243:SF4">
    <property type="entry name" value="CATIONIC AMINO ACID TRANSPORTER 4"/>
    <property type="match status" value="1"/>
</dbReference>
<feature type="transmembrane region" description="Helical" evidence="6">
    <location>
        <begin position="66"/>
        <end position="86"/>
    </location>
</feature>
<feature type="domain" description="Cationic amino acid transporter C-terminal" evidence="7">
    <location>
        <begin position="593"/>
        <end position="636"/>
    </location>
</feature>
<evidence type="ECO:0000256" key="2">
    <source>
        <dbReference type="ARBA" id="ARBA00022448"/>
    </source>
</evidence>
<comment type="subcellular location">
    <subcellularLocation>
        <location evidence="1">Membrane</location>
        <topology evidence="1">Multi-pass membrane protein</topology>
    </subcellularLocation>
</comment>
<dbReference type="PANTHER" id="PTHR43243">
    <property type="entry name" value="INNER MEMBRANE TRANSPORTER YGJI-RELATED"/>
    <property type="match status" value="1"/>
</dbReference>
<organism evidence="8 9">
    <name type="scientific">Flavobacterium urumqiense</name>
    <dbReference type="NCBI Taxonomy" id="935224"/>
    <lineage>
        <taxon>Bacteria</taxon>
        <taxon>Pseudomonadati</taxon>
        <taxon>Bacteroidota</taxon>
        <taxon>Flavobacteriia</taxon>
        <taxon>Flavobacteriales</taxon>
        <taxon>Flavobacteriaceae</taxon>
        <taxon>Flavobacterium</taxon>
    </lineage>
</organism>
<evidence type="ECO:0000256" key="4">
    <source>
        <dbReference type="ARBA" id="ARBA00022989"/>
    </source>
</evidence>
<dbReference type="RefSeq" id="WP_104000878.1">
    <property type="nucleotide sequence ID" value="NZ_FNVP01000016.1"/>
</dbReference>
<dbReference type="GO" id="GO:0015171">
    <property type="term" value="F:amino acid transmembrane transporter activity"/>
    <property type="evidence" value="ECO:0007669"/>
    <property type="project" value="TreeGrafter"/>
</dbReference>
<protein>
    <submittedName>
        <fullName evidence="8">Amino acid/polyamine/organocation transporter, APC superfamily (TC 2.A.3)</fullName>
    </submittedName>
</protein>
<dbReference type="PIRSF" id="PIRSF006060">
    <property type="entry name" value="AA_transporter"/>
    <property type="match status" value="1"/>
</dbReference>
<keyword evidence="5 6" id="KW-0472">Membrane</keyword>
<sequence>MALNGLFRKKTVQDILKQVEKNNADGHNALGKHLTARDLTAFGIAAIVGAGIFSTIGKASADGGPAVIFLFLFTAIACSFAAFAYAEFASMVPVSGSAYTYSYVAFGEIIAWIIGWALIMEYAVGNITVAISWSDYFTGLLDSMGIHLPQYAQMDYLSASTGFKDATALMQGGKTFENLSLATQGAYTAWTTSPVIGSFHLVADLPALLIIVLITALVYRGMKESRNASNIMVVVKLCIVLLVIAVGIFYVDVDNWHPFAPNGASGVLKGVSAVFFAYIGFDAISTTAEECKDPQRDLPKGMMWAIIICTILYIAIALVLTGMVSYNELNVGDPLAFVFDKLHLKWMSGIIAVSAVIAMASVLLVFQMGQPRIWMSMSRDGLLPKRFSKVHPKFKTPSYATIVTGFVVAIPALFLNLTMVTDLCSIGTLFAFVLVCAGVLALQNRTDIPRGKFKTPYVNSKFIMPVLIIVGLVFSFGYNKKNTIDFITNETQINDSADIITSLNKEETQKVYDYLVTVDAKNATTGTPDLELLLSQYQQDDLKYAGVIASLPVAESIKYESGFGLFKHKIPMWIFLIVLVGLSVWSFKENLSLIPLLGLICCLYMMAELSVWNWIYFTIWLLIGLVIYFGFSRNNSKLNTIEA</sequence>
<reference evidence="9" key="1">
    <citation type="submission" date="2016-10" db="EMBL/GenBank/DDBJ databases">
        <authorList>
            <person name="Varghese N."/>
            <person name="Submissions S."/>
        </authorList>
    </citation>
    <scope>NUCLEOTIDE SEQUENCE [LARGE SCALE GENOMIC DNA]</scope>
    <source>
        <strain evidence="9">CGMCC 1.9230</strain>
    </source>
</reference>
<feature type="transmembrane region" description="Helical" evidence="6">
    <location>
        <begin position="231"/>
        <end position="251"/>
    </location>
</feature>
<dbReference type="Pfam" id="PF13520">
    <property type="entry name" value="AA_permease_2"/>
    <property type="match status" value="1"/>
</dbReference>
<keyword evidence="9" id="KW-1185">Reference proteome</keyword>
<keyword evidence="4 6" id="KW-1133">Transmembrane helix</keyword>
<feature type="transmembrane region" description="Helical" evidence="6">
    <location>
        <begin position="346"/>
        <end position="366"/>
    </location>
</feature>
<keyword evidence="3 6" id="KW-0812">Transmembrane</keyword>
<feature type="transmembrane region" description="Helical" evidence="6">
    <location>
        <begin position="591"/>
        <end position="607"/>
    </location>
</feature>
<evidence type="ECO:0000313" key="9">
    <source>
        <dbReference type="Proteomes" id="UP000236737"/>
    </source>
</evidence>